<feature type="compositionally biased region" description="Polar residues" evidence="8">
    <location>
        <begin position="23"/>
        <end position="32"/>
    </location>
</feature>
<dbReference type="InterPro" id="IPR011993">
    <property type="entry name" value="PH-like_dom_sf"/>
</dbReference>
<feature type="compositionally biased region" description="Low complexity" evidence="8">
    <location>
        <begin position="244"/>
        <end position="255"/>
    </location>
</feature>
<feature type="region of interest" description="Disordered" evidence="8">
    <location>
        <begin position="405"/>
        <end position="479"/>
    </location>
</feature>
<keyword evidence="11" id="KW-1185">Reference proteome</keyword>
<protein>
    <recommendedName>
        <fullName evidence="9">RanBD1 domain-containing protein</fullName>
    </recommendedName>
</protein>
<comment type="subcellular location">
    <subcellularLocation>
        <location evidence="1">Nucleus</location>
        <location evidence="1">Nuclear pore complex</location>
    </subcellularLocation>
</comment>
<feature type="domain" description="RanBD1" evidence="9">
    <location>
        <begin position="465"/>
        <end position="588"/>
    </location>
</feature>
<accession>A0A9W8LZ40</accession>
<dbReference type="PANTHER" id="PTHR38697">
    <property type="entry name" value="NUCLEAR PORE COMPLEX PROTEIN SIMILAR TO S. CEREVISIAE NUP2 (EUROFUNG)"/>
    <property type="match status" value="1"/>
</dbReference>
<evidence type="ECO:0000259" key="9">
    <source>
        <dbReference type="PROSITE" id="PS50196"/>
    </source>
</evidence>
<feature type="compositionally biased region" description="Polar residues" evidence="8">
    <location>
        <begin position="407"/>
        <end position="420"/>
    </location>
</feature>
<dbReference type="PROSITE" id="PS50196">
    <property type="entry name" value="RANBD1"/>
    <property type="match status" value="1"/>
</dbReference>
<evidence type="ECO:0000256" key="6">
    <source>
        <dbReference type="ARBA" id="ARBA00023132"/>
    </source>
</evidence>
<gene>
    <name evidence="10" type="ORF">IWW36_001352</name>
</gene>
<evidence type="ECO:0000256" key="1">
    <source>
        <dbReference type="ARBA" id="ARBA00004567"/>
    </source>
</evidence>
<sequence>MVKRTAEHQLTQLNQHDEDDSSDYQGSGFQRANESEISRRVIKKPKSRLRSANSNTSDSAPKPAFTGFGGLGPAASGDNASVEGSSGSEQPTAASSFKGFSFGKSTSSASETVKPPAFGSTSFGSGSTAFGSGSTGTFKFGSGQAAAKPTFGTKSDDTDKKPAASGGFSFGTQTKSGFTFGKASTDASESAAKPASTQDTKSAAASSFSFPAFKPPTQAPALATDSKESSNALPVSFKSGFVPPGGAKPEAAKAASTDDDEFYRHIRGLNVSIQNKINDAIAVNAFVDLTPLLEQYSKHWKQVTQDYPLSKDTQDKAAEASSSKEPSSMFAQQLAQTAQPPAQNIKPADPPKFSFGASSAASPPKPATGATGGFSFSFGKPPSEASKNDSSEAKKPFSFGFGKLAEKNTSPVPASTQKPTFSFGFGKPAEAPLKPEDSGDKAEASVNDNDAQSDNGEEAEEESKPKAPTTAGEEGETTVHSTRCKVYMWDNDKKSYKDLGVGNLRINTWDGDNNAKRARVLCRQETTEKITLNASMFAKMMVEFTENNKSVGLLAVVDGKPTRYMLRVKTVQEAQELNDALKKVIASL</sequence>
<keyword evidence="6" id="KW-0906">Nuclear pore complex</keyword>
<name>A0A9W8LZ40_9FUNG</name>
<evidence type="ECO:0000256" key="8">
    <source>
        <dbReference type="SAM" id="MobiDB-lite"/>
    </source>
</evidence>
<dbReference type="Gene3D" id="2.30.29.30">
    <property type="entry name" value="Pleckstrin-homology domain (PH domain)/Phosphotyrosine-binding domain (PTB)"/>
    <property type="match status" value="1"/>
</dbReference>
<evidence type="ECO:0000256" key="4">
    <source>
        <dbReference type="ARBA" id="ARBA00022927"/>
    </source>
</evidence>
<keyword evidence="5" id="KW-0811">Translocation</keyword>
<feature type="compositionally biased region" description="Polar residues" evidence="8">
    <location>
        <begin position="50"/>
        <end position="59"/>
    </location>
</feature>
<dbReference type="GO" id="GO:0051028">
    <property type="term" value="P:mRNA transport"/>
    <property type="evidence" value="ECO:0007669"/>
    <property type="project" value="UniProtKB-KW"/>
</dbReference>
<feature type="compositionally biased region" description="Low complexity" evidence="8">
    <location>
        <begin position="351"/>
        <end position="379"/>
    </location>
</feature>
<evidence type="ECO:0000256" key="2">
    <source>
        <dbReference type="ARBA" id="ARBA00022448"/>
    </source>
</evidence>
<dbReference type="SMART" id="SM00160">
    <property type="entry name" value="RanBD"/>
    <property type="match status" value="1"/>
</dbReference>
<dbReference type="InterPro" id="IPR015007">
    <property type="entry name" value="NUP2/50/61"/>
</dbReference>
<dbReference type="PANTHER" id="PTHR38697:SF1">
    <property type="entry name" value="NUCLEAR PORE COMPLEX PROTEIN SIMILAR TO S. CEREVISIAE NUP2 (EUROFUNG)"/>
    <property type="match status" value="1"/>
</dbReference>
<dbReference type="SUPFAM" id="SSF50729">
    <property type="entry name" value="PH domain-like"/>
    <property type="match status" value="1"/>
</dbReference>
<evidence type="ECO:0000256" key="5">
    <source>
        <dbReference type="ARBA" id="ARBA00023010"/>
    </source>
</evidence>
<dbReference type="Pfam" id="PF00638">
    <property type="entry name" value="Ran_BP1"/>
    <property type="match status" value="1"/>
</dbReference>
<feature type="region of interest" description="Disordered" evidence="8">
    <location>
        <begin position="307"/>
        <end position="393"/>
    </location>
</feature>
<proteinExistence type="predicted"/>
<feature type="compositionally biased region" description="Low complexity" evidence="8">
    <location>
        <begin position="92"/>
        <end position="110"/>
    </location>
</feature>
<feature type="region of interest" description="Disordered" evidence="8">
    <location>
        <begin position="1"/>
        <end position="126"/>
    </location>
</feature>
<dbReference type="GO" id="GO:0015031">
    <property type="term" value="P:protein transport"/>
    <property type="evidence" value="ECO:0007669"/>
    <property type="project" value="UniProtKB-KW"/>
</dbReference>
<feature type="compositionally biased region" description="Basic residues" evidence="8">
    <location>
        <begin position="40"/>
        <end position="49"/>
    </location>
</feature>
<keyword evidence="7" id="KW-0539">Nucleus</keyword>
<evidence type="ECO:0000313" key="10">
    <source>
        <dbReference type="EMBL" id="KAJ2851101.1"/>
    </source>
</evidence>
<dbReference type="AlphaFoldDB" id="A0A9W8LZ40"/>
<evidence type="ECO:0000313" key="11">
    <source>
        <dbReference type="Proteomes" id="UP001139887"/>
    </source>
</evidence>
<feature type="compositionally biased region" description="Polar residues" evidence="8">
    <location>
        <begin position="78"/>
        <end position="91"/>
    </location>
</feature>
<feature type="region of interest" description="Disordered" evidence="8">
    <location>
        <begin position="138"/>
        <end position="258"/>
    </location>
</feature>
<dbReference type="Pfam" id="PF08911">
    <property type="entry name" value="NUP50"/>
    <property type="match status" value="1"/>
</dbReference>
<dbReference type="GO" id="GO:0005643">
    <property type="term" value="C:nuclear pore"/>
    <property type="evidence" value="ECO:0007669"/>
    <property type="project" value="UniProtKB-SubCell"/>
</dbReference>
<feature type="compositionally biased region" description="Basic and acidic residues" evidence="8">
    <location>
        <begin position="433"/>
        <end position="443"/>
    </location>
</feature>
<dbReference type="OrthoDB" id="185618at2759"/>
<keyword evidence="2" id="KW-0813">Transport</keyword>
<reference evidence="10" key="1">
    <citation type="submission" date="2022-07" db="EMBL/GenBank/DDBJ databases">
        <title>Phylogenomic reconstructions and comparative analyses of Kickxellomycotina fungi.</title>
        <authorList>
            <person name="Reynolds N.K."/>
            <person name="Stajich J.E."/>
            <person name="Barry K."/>
            <person name="Grigoriev I.V."/>
            <person name="Crous P."/>
            <person name="Smith M.E."/>
        </authorList>
    </citation>
    <scope>NUCLEOTIDE SEQUENCE</scope>
    <source>
        <strain evidence="10">NRRL 1566</strain>
    </source>
</reference>
<evidence type="ECO:0000256" key="3">
    <source>
        <dbReference type="ARBA" id="ARBA00022816"/>
    </source>
</evidence>
<keyword evidence="4" id="KW-0653">Protein transport</keyword>
<dbReference type="InterPro" id="IPR053074">
    <property type="entry name" value="NPC_Nucleoporin"/>
</dbReference>
<dbReference type="InterPro" id="IPR000156">
    <property type="entry name" value="Ran_bind_dom"/>
</dbReference>
<keyword evidence="3" id="KW-0509">mRNA transport</keyword>
<comment type="caution">
    <text evidence="10">The sequence shown here is derived from an EMBL/GenBank/DDBJ whole genome shotgun (WGS) entry which is preliminary data.</text>
</comment>
<evidence type="ECO:0000256" key="7">
    <source>
        <dbReference type="ARBA" id="ARBA00023242"/>
    </source>
</evidence>
<dbReference type="Proteomes" id="UP001139887">
    <property type="component" value="Unassembled WGS sequence"/>
</dbReference>
<organism evidence="10 11">
    <name type="scientific">Coemansia brasiliensis</name>
    <dbReference type="NCBI Taxonomy" id="2650707"/>
    <lineage>
        <taxon>Eukaryota</taxon>
        <taxon>Fungi</taxon>
        <taxon>Fungi incertae sedis</taxon>
        <taxon>Zoopagomycota</taxon>
        <taxon>Kickxellomycotina</taxon>
        <taxon>Kickxellomycetes</taxon>
        <taxon>Kickxellales</taxon>
        <taxon>Kickxellaceae</taxon>
        <taxon>Coemansia</taxon>
    </lineage>
</organism>
<feature type="compositionally biased region" description="Low complexity" evidence="8">
    <location>
        <begin position="201"/>
        <end position="212"/>
    </location>
</feature>
<dbReference type="CDD" id="cd13170">
    <property type="entry name" value="RanBD_NUP50"/>
    <property type="match status" value="1"/>
</dbReference>
<dbReference type="EMBL" id="JANBUW010000017">
    <property type="protein sequence ID" value="KAJ2851101.1"/>
    <property type="molecule type" value="Genomic_DNA"/>
</dbReference>
<feature type="compositionally biased region" description="Low complexity" evidence="8">
    <location>
        <begin position="319"/>
        <end position="343"/>
    </location>
</feature>